<evidence type="ECO:0000313" key="5">
    <source>
        <dbReference type="Proteomes" id="UP001525890"/>
    </source>
</evidence>
<gene>
    <name evidence="4" type="ORF">NG799_12840</name>
</gene>
<dbReference type="EMBL" id="JAMXFF010000017">
    <property type="protein sequence ID" value="MCT7967222.1"/>
    <property type="molecule type" value="Genomic_DNA"/>
</dbReference>
<feature type="domain" description="DUF7925" evidence="3">
    <location>
        <begin position="251"/>
        <end position="438"/>
    </location>
</feature>
<evidence type="ECO:0000259" key="3">
    <source>
        <dbReference type="Pfam" id="PF25546"/>
    </source>
</evidence>
<keyword evidence="2" id="KW-0812">Transmembrane</keyword>
<dbReference type="InterPro" id="IPR018247">
    <property type="entry name" value="EF_Hand_1_Ca_BS"/>
</dbReference>
<feature type="transmembrane region" description="Helical" evidence="2">
    <location>
        <begin position="20"/>
        <end position="41"/>
    </location>
</feature>
<evidence type="ECO:0000256" key="2">
    <source>
        <dbReference type="SAM" id="Phobius"/>
    </source>
</evidence>
<feature type="region of interest" description="Disordered" evidence="1">
    <location>
        <begin position="215"/>
        <end position="236"/>
    </location>
</feature>
<dbReference type="InterPro" id="IPR057685">
    <property type="entry name" value="DUF7925"/>
</dbReference>
<evidence type="ECO:0000256" key="1">
    <source>
        <dbReference type="SAM" id="MobiDB-lite"/>
    </source>
</evidence>
<proteinExistence type="predicted"/>
<organism evidence="4 5">
    <name type="scientific">Laspinema palackyanum D2a</name>
    <dbReference type="NCBI Taxonomy" id="2953684"/>
    <lineage>
        <taxon>Bacteria</taxon>
        <taxon>Bacillati</taxon>
        <taxon>Cyanobacteriota</taxon>
        <taxon>Cyanophyceae</taxon>
        <taxon>Oscillatoriophycideae</taxon>
        <taxon>Oscillatoriales</taxon>
        <taxon>Laspinemataceae</taxon>
        <taxon>Laspinema</taxon>
        <taxon>Laspinema palackyanum</taxon>
    </lineage>
</organism>
<dbReference type="Pfam" id="PF25546">
    <property type="entry name" value="DUF7925"/>
    <property type="match status" value="1"/>
</dbReference>
<protein>
    <recommendedName>
        <fullName evidence="3">DUF7925 domain-containing protein</fullName>
    </recommendedName>
</protein>
<evidence type="ECO:0000313" key="4">
    <source>
        <dbReference type="EMBL" id="MCT7967222.1"/>
    </source>
</evidence>
<accession>A0ABT2MUX9</accession>
<reference evidence="4 5" key="1">
    <citation type="journal article" date="2022" name="Front. Microbiol.">
        <title>High genomic differentiation and limited gene flow indicate recent cryptic speciation within the genus Laspinema (cyanobacteria).</title>
        <authorList>
            <person name="Stanojkovic A."/>
            <person name="Skoupy S."/>
            <person name="Skaloud P."/>
            <person name="Dvorak P."/>
        </authorList>
    </citation>
    <scope>NUCLEOTIDE SEQUENCE [LARGE SCALE GENOMIC DNA]</scope>
    <source>
        <strain evidence="4 5">D2a</strain>
    </source>
</reference>
<keyword evidence="2" id="KW-1133">Transmembrane helix</keyword>
<comment type="caution">
    <text evidence="4">The sequence shown here is derived from an EMBL/GenBank/DDBJ whole genome shotgun (WGS) entry which is preliminary data.</text>
</comment>
<keyword evidence="5" id="KW-1185">Reference proteome</keyword>
<dbReference type="PROSITE" id="PS00018">
    <property type="entry name" value="EF_HAND_1"/>
    <property type="match status" value="1"/>
</dbReference>
<name>A0ABT2MUX9_9CYAN</name>
<dbReference type="Proteomes" id="UP001525890">
    <property type="component" value="Unassembled WGS sequence"/>
</dbReference>
<dbReference type="RefSeq" id="WP_368006817.1">
    <property type="nucleotide sequence ID" value="NZ_JAMXFF010000017.1"/>
</dbReference>
<sequence>MESTQYAGKHRAKHPYLIKILLLGGMGIGPLFLAVPFPVFAQLTPAGTPIENRATGSFEDPQNPGIPIQVESNTVRITVAEVAGITVQATGITDADGDDRIDVGDLLYFQYQVTNVGNDPTSFRIPNSANITGPGTLTGNVEISTDGGQTWIQVTGTELITPSVPPGGSLLVRVPVTVTSDAAMGSEIAVQLGNAPGDGQNVSQQPGVGDVYTVDNPNGSVPGEVDGPPVNGTRGASATQRVTVQAVPLALAALYKTHGTPVEVNNPADPSDDVITYQLALDVRSQLPPGVTGFVPGDLAPNQQFPINVDGTLVNRVLISDAMPVGTQFVLDSAVAPQGWQIVFTADDPNSANPLQATWRTDVAAVGGVANVRRIGFISETTITRGTVVSGFVFKVVTRNIAPGTTAIANIAQVFGGTAGNPDRLVYDESGDQNSSNFNDDGTLPVLDAQGNPVVSSGVANPATDGVDPNNNNTGVGPGGEANVLTLPFAPTTIINGPIGTPGAVGPTDQNDSFTNNAVVPIPPNLRPGEPISPVPPTDFGNTVVNPTGQPLTLAPVNPSDRNSLPPGTVVTITYGGRTVTYIYDPVTGFTTSDPPIVIPGEVSPADYQVQIRLPSGEVNTEYSVPIAAFIDTDGNGMFDPGEQGATTINRVYTGFIETIKESRLLKGTGPDVLPGQETFSTEVKTPSPGNIIEYRLTYNNFSTVGGPGNVTLSARNLVITEDGTTYDPVTNPQGNNWALDTDNLDEDTNLTTGIDTSHVVGSAVDSTGGEIQLFQGRPATTPTGEQSGTTVETDVTRYVVRVTREIAPGESGTFTFRRRVN</sequence>
<keyword evidence="2" id="KW-0472">Membrane</keyword>